<keyword evidence="9" id="KW-0732">Signal</keyword>
<reference evidence="11 12" key="1">
    <citation type="journal article" date="2012" name="J. Bacteriol.">
        <title>Genome sequence of the pathogenic Herbaspirillum seropedicae strain Os34, isolated from rice roots.</title>
        <authorList>
            <person name="Ye W."/>
            <person name="Ye S."/>
            <person name="Liu J."/>
            <person name="Chang S."/>
            <person name="Chen M."/>
            <person name="Zhu B."/>
            <person name="Guo L."/>
            <person name="An Q."/>
        </authorList>
    </citation>
    <scope>NUCLEOTIDE SEQUENCE [LARGE SCALE GENOMIC DNA]</scope>
    <source>
        <strain evidence="11 12">Os34</strain>
    </source>
</reference>
<evidence type="ECO:0000256" key="5">
    <source>
        <dbReference type="ARBA" id="ARBA00022692"/>
    </source>
</evidence>
<keyword evidence="3" id="KW-0813">Transport</keyword>
<keyword evidence="5" id="KW-0812">Transmembrane</keyword>
<proteinExistence type="inferred from homology"/>
<protein>
    <submittedName>
        <fullName evidence="11">ShlB/FhaC/HecB family hemolysin secretion/activation protein</fullName>
    </submittedName>
</protein>
<keyword evidence="6" id="KW-0653">Protein transport</keyword>
<evidence type="ECO:0000259" key="10">
    <source>
        <dbReference type="PROSITE" id="PS51779"/>
    </source>
</evidence>
<dbReference type="Gene3D" id="3.10.20.310">
    <property type="entry name" value="membrane protein fhac"/>
    <property type="match status" value="1"/>
</dbReference>
<sequence>MIPMSLLSSRSPLLHPIAAALVLAGLAPLASAQTPPDAGTILQQLQPALPAPPATSAPSLKLEPRAESALPQSAPFEVKRLQITGNTVFATESLHELVAGEEGKSLTLAQVNTLAERITRYYHQQGYPLARAIIPAQTIRDGVVVIQVVEARYGQVRLNNQSAVRDSLLQATLDGLQSGAVIEDDALNRSLLLLSDVPGVAVAATLQPGASVGSSDVTVNTTTNPTTLGTVALDNYGNRYIDRVRVSGNLNVVNPLRHGDLLSATVLSTGSGMNYGRLSYDILVNGQGTHVGTAYSYLRYKLGSELSALGANGTASVVSLWGRHPLLRSREANVYAQLQLDGKRLHDHVDASALRTDRHLLNWVMSLNGDIRDNLLAGGISIWSLGWTSGRVFFDDAAAASADAAAGQTRGGFAKWNANFSRLQGISPRDAVYLNLAAQWSDSNLDSAEKMTAGGPYTVRAYDIGAMSGDIGYVGTVEWRHELGNAWSGQWQAIAFLDSAYVKVNQRQWTSGENSGSLSGAGVGMNWSGPDQWRASISVATRVGARPSLAASQPSVRGWVTLSKAF</sequence>
<dbReference type="PANTHER" id="PTHR34597:SF1">
    <property type="entry name" value="HEME_HEMOPEXIN TRANSPORTER PROTEIN HUXB"/>
    <property type="match status" value="1"/>
</dbReference>
<keyword evidence="8" id="KW-0998">Cell outer membrane</keyword>
<comment type="similarity">
    <text evidence="2">Belongs to the TPS (TC 1.B.20) family.</text>
</comment>
<dbReference type="Pfam" id="PF08479">
    <property type="entry name" value="POTRA_2"/>
    <property type="match status" value="1"/>
</dbReference>
<dbReference type="PROSITE" id="PS51779">
    <property type="entry name" value="POTRA"/>
    <property type="match status" value="1"/>
</dbReference>
<evidence type="ECO:0000313" key="12">
    <source>
        <dbReference type="Proteomes" id="UP000501648"/>
    </source>
</evidence>
<dbReference type="GO" id="GO:0008320">
    <property type="term" value="F:protein transmembrane transporter activity"/>
    <property type="evidence" value="ECO:0007669"/>
    <property type="project" value="TreeGrafter"/>
</dbReference>
<dbReference type="Gene3D" id="2.40.160.50">
    <property type="entry name" value="membrane protein fhac: a member of the omp85/tpsb transporter family"/>
    <property type="match status" value="1"/>
</dbReference>
<accession>A0A6M3ZMW8</accession>
<comment type="subcellular location">
    <subcellularLocation>
        <location evidence="1">Cell outer membrane</location>
    </subcellularLocation>
</comment>
<gene>
    <name evidence="11" type="ORF">C798_05870</name>
</gene>
<evidence type="ECO:0000256" key="9">
    <source>
        <dbReference type="SAM" id="SignalP"/>
    </source>
</evidence>
<dbReference type="PANTHER" id="PTHR34597">
    <property type="entry name" value="SLR1661 PROTEIN"/>
    <property type="match status" value="1"/>
</dbReference>
<feature type="domain" description="POTRA" evidence="10">
    <location>
        <begin position="76"/>
        <end position="151"/>
    </location>
</feature>
<evidence type="ECO:0000256" key="3">
    <source>
        <dbReference type="ARBA" id="ARBA00022448"/>
    </source>
</evidence>
<evidence type="ECO:0000256" key="8">
    <source>
        <dbReference type="ARBA" id="ARBA00023237"/>
    </source>
</evidence>
<dbReference type="AlphaFoldDB" id="A0A6M3ZMW8"/>
<dbReference type="InterPro" id="IPR005565">
    <property type="entry name" value="Hemolysn_activator_HlyB_C"/>
</dbReference>
<dbReference type="GO" id="GO:0009279">
    <property type="term" value="C:cell outer membrane"/>
    <property type="evidence" value="ECO:0007669"/>
    <property type="project" value="UniProtKB-SubCell"/>
</dbReference>
<dbReference type="InterPro" id="IPR013686">
    <property type="entry name" value="Polypept-transport_assoc_ShlB"/>
</dbReference>
<dbReference type="GO" id="GO:0098046">
    <property type="term" value="C:type V protein secretion system complex"/>
    <property type="evidence" value="ECO:0007669"/>
    <property type="project" value="TreeGrafter"/>
</dbReference>
<evidence type="ECO:0000256" key="7">
    <source>
        <dbReference type="ARBA" id="ARBA00023136"/>
    </source>
</evidence>
<evidence type="ECO:0000313" key="11">
    <source>
        <dbReference type="EMBL" id="QJP99770.1"/>
    </source>
</evidence>
<dbReference type="GO" id="GO:0046819">
    <property type="term" value="P:protein secretion by the type V secretion system"/>
    <property type="evidence" value="ECO:0007669"/>
    <property type="project" value="TreeGrafter"/>
</dbReference>
<keyword evidence="4" id="KW-1134">Transmembrane beta strand</keyword>
<dbReference type="Proteomes" id="UP000501648">
    <property type="component" value="Chromosome"/>
</dbReference>
<evidence type="ECO:0000256" key="2">
    <source>
        <dbReference type="ARBA" id="ARBA00009055"/>
    </source>
</evidence>
<evidence type="ECO:0000256" key="4">
    <source>
        <dbReference type="ARBA" id="ARBA00022452"/>
    </source>
</evidence>
<feature type="signal peptide" evidence="9">
    <location>
        <begin position="1"/>
        <end position="32"/>
    </location>
</feature>
<dbReference type="InterPro" id="IPR034746">
    <property type="entry name" value="POTRA"/>
</dbReference>
<keyword evidence="7" id="KW-0472">Membrane</keyword>
<organism evidence="11 12">
    <name type="scientific">Herbaspirillum rubrisubalbicans Os34</name>
    <dbReference type="NCBI Taxonomy" id="1235827"/>
    <lineage>
        <taxon>Bacteria</taxon>
        <taxon>Pseudomonadati</taxon>
        <taxon>Pseudomonadota</taxon>
        <taxon>Betaproteobacteria</taxon>
        <taxon>Burkholderiales</taxon>
        <taxon>Oxalobacteraceae</taxon>
        <taxon>Herbaspirillum</taxon>
    </lineage>
</organism>
<dbReference type="EMBL" id="CP008956">
    <property type="protein sequence ID" value="QJP99770.1"/>
    <property type="molecule type" value="Genomic_DNA"/>
</dbReference>
<evidence type="ECO:0000256" key="1">
    <source>
        <dbReference type="ARBA" id="ARBA00004442"/>
    </source>
</evidence>
<dbReference type="Pfam" id="PF03865">
    <property type="entry name" value="ShlB"/>
    <property type="match status" value="1"/>
</dbReference>
<feature type="chain" id="PRO_5027095197" evidence="9">
    <location>
        <begin position="33"/>
        <end position="566"/>
    </location>
</feature>
<evidence type="ECO:0000256" key="6">
    <source>
        <dbReference type="ARBA" id="ARBA00022927"/>
    </source>
</evidence>
<dbReference type="InterPro" id="IPR051544">
    <property type="entry name" value="TPS_OM_transporter"/>
</dbReference>
<name>A0A6M3ZMW8_9BURK</name>